<feature type="region of interest" description="Disordered" evidence="1">
    <location>
        <begin position="189"/>
        <end position="217"/>
    </location>
</feature>
<organism evidence="2 3">
    <name type="scientific">Stephania yunnanensis</name>
    <dbReference type="NCBI Taxonomy" id="152371"/>
    <lineage>
        <taxon>Eukaryota</taxon>
        <taxon>Viridiplantae</taxon>
        <taxon>Streptophyta</taxon>
        <taxon>Embryophyta</taxon>
        <taxon>Tracheophyta</taxon>
        <taxon>Spermatophyta</taxon>
        <taxon>Magnoliopsida</taxon>
        <taxon>Ranunculales</taxon>
        <taxon>Menispermaceae</taxon>
        <taxon>Menispermoideae</taxon>
        <taxon>Cissampelideae</taxon>
        <taxon>Stephania</taxon>
    </lineage>
</organism>
<accession>A0AAP0LJD3</accession>
<comment type="caution">
    <text evidence="2">The sequence shown here is derived from an EMBL/GenBank/DDBJ whole genome shotgun (WGS) entry which is preliminary data.</text>
</comment>
<proteinExistence type="predicted"/>
<gene>
    <name evidence="2" type="ORF">Syun_002239</name>
</gene>
<reference evidence="2 3" key="1">
    <citation type="submission" date="2024-01" db="EMBL/GenBank/DDBJ databases">
        <title>Genome assemblies of Stephania.</title>
        <authorList>
            <person name="Yang L."/>
        </authorList>
    </citation>
    <scope>NUCLEOTIDE SEQUENCE [LARGE SCALE GENOMIC DNA]</scope>
    <source>
        <strain evidence="2">YNDBR</strain>
        <tissue evidence="2">Leaf</tissue>
    </source>
</reference>
<sequence>MVPVAGKRVDGWDPVGLLRGRGSAPYLKGAPGLEWLSARNRGHDLESQYLVGMRCALSGAALISLIRDILGFMVCSDYQPPLQGRKSRQATLNRNTEVEGPETGVSKHGSGSVSFVTTNERLIGVVLCSAPEETYELTHATQNQPVDDEAVYYDVAVSPMVPCSKFDNVNEQLQQVVVFMQRSFGMTMDEAGLSQPPPPPLPHEQQKAQTNPADPPQ</sequence>
<keyword evidence="3" id="KW-1185">Reference proteome</keyword>
<dbReference type="Proteomes" id="UP001420932">
    <property type="component" value="Unassembled WGS sequence"/>
</dbReference>
<evidence type="ECO:0000313" key="3">
    <source>
        <dbReference type="Proteomes" id="UP001420932"/>
    </source>
</evidence>
<protein>
    <submittedName>
        <fullName evidence="2">Uncharacterized protein</fullName>
    </submittedName>
</protein>
<evidence type="ECO:0000256" key="1">
    <source>
        <dbReference type="SAM" id="MobiDB-lite"/>
    </source>
</evidence>
<feature type="compositionally biased region" description="Polar residues" evidence="1">
    <location>
        <begin position="207"/>
        <end position="217"/>
    </location>
</feature>
<name>A0AAP0LJD3_9MAGN</name>
<evidence type="ECO:0000313" key="2">
    <source>
        <dbReference type="EMBL" id="KAK9170099.1"/>
    </source>
</evidence>
<dbReference type="AlphaFoldDB" id="A0AAP0LJD3"/>
<dbReference type="EMBL" id="JBBNAF010000001">
    <property type="protein sequence ID" value="KAK9170099.1"/>
    <property type="molecule type" value="Genomic_DNA"/>
</dbReference>